<reference evidence="1 2" key="1">
    <citation type="submission" date="2024-09" db="EMBL/GenBank/DDBJ databases">
        <authorList>
            <person name="Sun Q."/>
            <person name="Mori K."/>
        </authorList>
    </citation>
    <scope>NUCLEOTIDE SEQUENCE [LARGE SCALE GENOMIC DNA]</scope>
    <source>
        <strain evidence="1 2">JCM 4557</strain>
    </source>
</reference>
<comment type="caution">
    <text evidence="1">The sequence shown here is derived from an EMBL/GenBank/DDBJ whole genome shotgun (WGS) entry which is preliminary data.</text>
</comment>
<name>A0ABV6TCP9_9ACTN</name>
<dbReference type="Proteomes" id="UP001589887">
    <property type="component" value="Unassembled WGS sequence"/>
</dbReference>
<organism evidence="1 2">
    <name type="scientific">Streptomyces noboritoensis</name>
    <dbReference type="NCBI Taxonomy" id="67337"/>
    <lineage>
        <taxon>Bacteria</taxon>
        <taxon>Bacillati</taxon>
        <taxon>Actinomycetota</taxon>
        <taxon>Actinomycetes</taxon>
        <taxon>Kitasatosporales</taxon>
        <taxon>Streptomycetaceae</taxon>
        <taxon>Streptomyces</taxon>
    </lineage>
</organism>
<evidence type="ECO:0000313" key="1">
    <source>
        <dbReference type="EMBL" id="MFC0843566.1"/>
    </source>
</evidence>
<protein>
    <submittedName>
        <fullName evidence="1">Uncharacterized protein</fullName>
    </submittedName>
</protein>
<keyword evidence="2" id="KW-1185">Reference proteome</keyword>
<evidence type="ECO:0000313" key="2">
    <source>
        <dbReference type="Proteomes" id="UP001589887"/>
    </source>
</evidence>
<dbReference type="RefSeq" id="WP_394317315.1">
    <property type="nucleotide sequence ID" value="NZ_JBHMQV010000007.1"/>
</dbReference>
<sequence>MSAYGGVPRAQVDELDTLQIPVARRYVPTRPASPLRPFILRRIHEPGSSSKPVTSAS</sequence>
<proteinExistence type="predicted"/>
<accession>A0ABV6TCP9</accession>
<dbReference type="EMBL" id="JBHMQV010000007">
    <property type="protein sequence ID" value="MFC0843566.1"/>
    <property type="molecule type" value="Genomic_DNA"/>
</dbReference>
<gene>
    <name evidence="1" type="ORF">ACFH04_07450</name>
</gene>